<dbReference type="CDD" id="cd04301">
    <property type="entry name" value="NAT_SF"/>
    <property type="match status" value="1"/>
</dbReference>
<dbReference type="InterPro" id="IPR050832">
    <property type="entry name" value="Bact_Acetyltransf"/>
</dbReference>
<evidence type="ECO:0000313" key="6">
    <source>
        <dbReference type="Proteomes" id="UP000602087"/>
    </source>
</evidence>
<keyword evidence="2" id="KW-0012">Acyltransferase</keyword>
<comment type="caution">
    <text evidence="5">The sequence shown here is derived from an EMBL/GenBank/DDBJ whole genome shotgun (WGS) entry which is preliminary data.</text>
</comment>
<reference evidence="5" key="1">
    <citation type="submission" date="2020-12" db="EMBL/GenBank/DDBJ databases">
        <title>Sanguibacter suaedae sp. nov., isolated from Suaeda aralocaspica.</title>
        <authorList>
            <person name="Ma Q."/>
        </authorList>
    </citation>
    <scope>NUCLEOTIDE SEQUENCE</scope>
    <source>
        <strain evidence="5">YZGR15</strain>
    </source>
</reference>
<sequence>MADHVQSRTTVPPAPVEDAATTRDGTPDGAGTVTVRPTTPDDWKELRALRLEMLRDTPEAYGETLDDALRHDEAEWRSRGARGTAPGGTFVVAVEPAGRWVGIMGGRQTDPDAEPMLYGVYVAPSHRGRDAGVADALLDAVEDWARTMSGTLRLTVHEDNHRAQAFYARRGYRLTGTTSPYPLDETRRELEMRRALNLSPGG</sequence>
<dbReference type="PROSITE" id="PS51186">
    <property type="entry name" value="GNAT"/>
    <property type="match status" value="1"/>
</dbReference>
<dbReference type="InterPro" id="IPR016181">
    <property type="entry name" value="Acyl_CoA_acyltransferase"/>
</dbReference>
<accession>A0A934M9Z9</accession>
<name>A0A934M9Z9_9MICO</name>
<dbReference type="AlphaFoldDB" id="A0A934M9Z9"/>
<feature type="region of interest" description="Disordered" evidence="3">
    <location>
        <begin position="1"/>
        <end position="40"/>
    </location>
</feature>
<dbReference type="RefSeq" id="WP_198732264.1">
    <property type="nucleotide sequence ID" value="NZ_JAEINH010000001.1"/>
</dbReference>
<proteinExistence type="predicted"/>
<dbReference type="SUPFAM" id="SSF55729">
    <property type="entry name" value="Acyl-CoA N-acyltransferases (Nat)"/>
    <property type="match status" value="1"/>
</dbReference>
<dbReference type="Pfam" id="PF00583">
    <property type="entry name" value="Acetyltransf_1"/>
    <property type="match status" value="1"/>
</dbReference>
<dbReference type="PANTHER" id="PTHR43877:SF2">
    <property type="entry name" value="AMINOALKYLPHOSPHONATE N-ACETYLTRANSFERASE-RELATED"/>
    <property type="match status" value="1"/>
</dbReference>
<evidence type="ECO:0000256" key="1">
    <source>
        <dbReference type="ARBA" id="ARBA00022679"/>
    </source>
</evidence>
<dbReference type="Proteomes" id="UP000602087">
    <property type="component" value="Unassembled WGS sequence"/>
</dbReference>
<keyword evidence="6" id="KW-1185">Reference proteome</keyword>
<feature type="domain" description="N-acetyltransferase" evidence="4">
    <location>
        <begin position="33"/>
        <end position="197"/>
    </location>
</feature>
<dbReference type="GO" id="GO:0016747">
    <property type="term" value="F:acyltransferase activity, transferring groups other than amino-acyl groups"/>
    <property type="evidence" value="ECO:0007669"/>
    <property type="project" value="InterPro"/>
</dbReference>
<evidence type="ECO:0000259" key="4">
    <source>
        <dbReference type="PROSITE" id="PS51186"/>
    </source>
</evidence>
<evidence type="ECO:0000256" key="3">
    <source>
        <dbReference type="SAM" id="MobiDB-lite"/>
    </source>
</evidence>
<dbReference type="EMBL" id="JAEINH010000001">
    <property type="protein sequence ID" value="MBI9113711.1"/>
    <property type="molecule type" value="Genomic_DNA"/>
</dbReference>
<evidence type="ECO:0000313" key="5">
    <source>
        <dbReference type="EMBL" id="MBI9113711.1"/>
    </source>
</evidence>
<gene>
    <name evidence="5" type="ORF">JAV76_01630</name>
</gene>
<keyword evidence="1" id="KW-0808">Transferase</keyword>
<dbReference type="PANTHER" id="PTHR43877">
    <property type="entry name" value="AMINOALKYLPHOSPHONATE N-ACETYLTRANSFERASE-RELATED-RELATED"/>
    <property type="match status" value="1"/>
</dbReference>
<dbReference type="InterPro" id="IPR000182">
    <property type="entry name" value="GNAT_dom"/>
</dbReference>
<dbReference type="Gene3D" id="3.40.630.30">
    <property type="match status" value="1"/>
</dbReference>
<protein>
    <submittedName>
        <fullName evidence="5">GNAT family N-acetyltransferase</fullName>
    </submittedName>
</protein>
<organism evidence="5 6">
    <name type="scientific">Sanguibacter suaedae</name>
    <dbReference type="NCBI Taxonomy" id="2795737"/>
    <lineage>
        <taxon>Bacteria</taxon>
        <taxon>Bacillati</taxon>
        <taxon>Actinomycetota</taxon>
        <taxon>Actinomycetes</taxon>
        <taxon>Micrococcales</taxon>
        <taxon>Sanguibacteraceae</taxon>
        <taxon>Sanguibacter</taxon>
    </lineage>
</organism>
<evidence type="ECO:0000256" key="2">
    <source>
        <dbReference type="ARBA" id="ARBA00023315"/>
    </source>
</evidence>